<proteinExistence type="inferred from homology"/>
<dbReference type="PANTHER" id="PTHR48467:SF1">
    <property type="entry name" value="GLUTAMATE SYNTHASE 1 [NADH], CHLOROPLASTIC-LIKE"/>
    <property type="match status" value="1"/>
</dbReference>
<dbReference type="Proteomes" id="UP001159427">
    <property type="component" value="Unassembled WGS sequence"/>
</dbReference>
<dbReference type="InterPro" id="IPR055275">
    <property type="entry name" value="Ferredox_Rdtase"/>
</dbReference>
<keyword evidence="6 11" id="KW-0285">Flavoprotein</keyword>
<accession>A0ABN8LCJ0</accession>
<dbReference type="PANTHER" id="PTHR48467">
    <property type="entry name" value="GLUTAMATE SYNTHASE 1 [NADH], CHLOROPLASTIC-LIKE"/>
    <property type="match status" value="1"/>
</dbReference>
<gene>
    <name evidence="13" type="ORF">PEVE_00000047</name>
</gene>
<dbReference type="EMBL" id="CALNXI010000001">
    <property type="protein sequence ID" value="CAH3013615.1"/>
    <property type="molecule type" value="Genomic_DNA"/>
</dbReference>
<keyword evidence="11" id="KW-0496">Mitochondrion</keyword>
<organism evidence="13 14">
    <name type="scientific">Porites evermanni</name>
    <dbReference type="NCBI Taxonomy" id="104178"/>
    <lineage>
        <taxon>Eukaryota</taxon>
        <taxon>Metazoa</taxon>
        <taxon>Cnidaria</taxon>
        <taxon>Anthozoa</taxon>
        <taxon>Hexacorallia</taxon>
        <taxon>Scleractinia</taxon>
        <taxon>Fungiina</taxon>
        <taxon>Poritidae</taxon>
        <taxon>Porites</taxon>
    </lineage>
</organism>
<comment type="caution">
    <text evidence="13">The sequence shown here is derived from an EMBL/GenBank/DDBJ whole genome shotgun (WGS) entry which is preliminary data.</text>
</comment>
<evidence type="ECO:0000256" key="9">
    <source>
        <dbReference type="ARBA" id="ARBA00023002"/>
    </source>
</evidence>
<evidence type="ECO:0000256" key="6">
    <source>
        <dbReference type="ARBA" id="ARBA00022630"/>
    </source>
</evidence>
<protein>
    <recommendedName>
        <fullName evidence="5 11">NADPH:adrenodoxin oxidoreductase, mitochondrial</fullName>
        <ecNumber evidence="4 11">1.18.1.6</ecNumber>
    </recommendedName>
</protein>
<keyword evidence="9 11" id="KW-0560">Oxidoreductase</keyword>
<dbReference type="PIRSF" id="PIRSF000362">
    <property type="entry name" value="FNR"/>
    <property type="match status" value="1"/>
</dbReference>
<dbReference type="InterPro" id="IPR021163">
    <property type="entry name" value="Ferredox_Rdtase_adrenod"/>
</dbReference>
<evidence type="ECO:0000256" key="12">
    <source>
        <dbReference type="SAM" id="SignalP"/>
    </source>
</evidence>
<evidence type="ECO:0000256" key="7">
    <source>
        <dbReference type="ARBA" id="ARBA00022827"/>
    </source>
</evidence>
<comment type="similarity">
    <text evidence="3 11">Belongs to the ferredoxin--NADP reductase type 1 family.</text>
</comment>
<dbReference type="InterPro" id="IPR036188">
    <property type="entry name" value="FAD/NAD-bd_sf"/>
</dbReference>
<evidence type="ECO:0000256" key="10">
    <source>
        <dbReference type="ARBA" id="ARBA00048933"/>
    </source>
</evidence>
<name>A0ABN8LCJ0_9CNID</name>
<keyword evidence="14" id="KW-1185">Reference proteome</keyword>
<comment type="pathway">
    <text evidence="2">Steroid metabolism; cholesterol metabolism.</text>
</comment>
<evidence type="ECO:0000313" key="14">
    <source>
        <dbReference type="Proteomes" id="UP001159427"/>
    </source>
</evidence>
<comment type="catalytic activity">
    <reaction evidence="10 11">
        <text>2 reduced [adrenodoxin] + NADP(+) + H(+) = 2 oxidized [adrenodoxin] + NADPH</text>
        <dbReference type="Rhea" id="RHEA:42312"/>
        <dbReference type="Rhea" id="RHEA-COMP:9998"/>
        <dbReference type="Rhea" id="RHEA-COMP:9999"/>
        <dbReference type="ChEBI" id="CHEBI:15378"/>
        <dbReference type="ChEBI" id="CHEBI:33737"/>
        <dbReference type="ChEBI" id="CHEBI:33738"/>
        <dbReference type="ChEBI" id="CHEBI:57783"/>
        <dbReference type="ChEBI" id="CHEBI:58349"/>
        <dbReference type="EC" id="1.18.1.6"/>
    </reaction>
</comment>
<feature type="signal peptide" evidence="12">
    <location>
        <begin position="1"/>
        <end position="18"/>
    </location>
</feature>
<keyword evidence="8 11" id="KW-0521">NADP</keyword>
<evidence type="ECO:0000256" key="1">
    <source>
        <dbReference type="ARBA" id="ARBA00001974"/>
    </source>
</evidence>
<evidence type="ECO:0000256" key="11">
    <source>
        <dbReference type="PIRNR" id="PIRNR000362"/>
    </source>
</evidence>
<reference evidence="13 14" key="1">
    <citation type="submission" date="2022-05" db="EMBL/GenBank/DDBJ databases">
        <authorList>
            <consortium name="Genoscope - CEA"/>
            <person name="William W."/>
        </authorList>
    </citation>
    <scope>NUCLEOTIDE SEQUENCE [LARGE SCALE GENOMIC DNA]</scope>
</reference>
<feature type="chain" id="PRO_5045667078" description="NADPH:adrenodoxin oxidoreductase, mitochondrial" evidence="12">
    <location>
        <begin position="19"/>
        <end position="519"/>
    </location>
</feature>
<evidence type="ECO:0000256" key="5">
    <source>
        <dbReference type="ARBA" id="ARBA00016287"/>
    </source>
</evidence>
<keyword evidence="7 11" id="KW-0274">FAD</keyword>
<dbReference type="Gene3D" id="3.40.50.720">
    <property type="entry name" value="NAD(P)-binding Rossmann-like Domain"/>
    <property type="match status" value="1"/>
</dbReference>
<dbReference type="SUPFAM" id="SSF51971">
    <property type="entry name" value="Nucleotide-binding domain"/>
    <property type="match status" value="1"/>
</dbReference>
<comment type="subcellular location">
    <subcellularLocation>
        <location evidence="11">Mitochondrion</location>
    </subcellularLocation>
</comment>
<keyword evidence="12" id="KW-0732">Signal</keyword>
<sequence length="519" mass="57867">MWIALGRCLASKLFLVHCRSPPLGRAVFRWLTVSRKLNCMTAESDRPHIGIVGSGPAGFYTAQQILKSHDDALIDIYERLPVPFGLARFGIAPDHPETKNCINQFSSTAQSERCSFFGNVNIGKDLNISELLQAYDAVILCYGAEDDRTFGIPGEDLHGVYSARAFVEWYNGLPANSQLEPDLSAETAVILGQGNVALDVARILLSPVERLEKTDICEHAIERLRKSCVKTVHIVGRRGPLQVAFTIKELREMTKLIGCKAVFDPEDFKPIQEKITSIPRPRKRLTELMSKTALDESISQKTANKEWTLKFQRSPVEMLSAPGRAKLSGVRFEINDLVEQNDGSIQARGTGVYEDLPCGLVFRSIGYKSIPIDDQIPFDKRRGVIPNINGRVINTGGSQESCNEAPPLIPGLYCSGWVRNGPVGVIATTMNDAFQTGELVVQDLKSGNVRTKRSPKGFYALANSLISRGVRPVFFDQWHKIDQVEQERGRELGKPREKIINVKEMLNIAYQRENKDRTE</sequence>
<evidence type="ECO:0000256" key="2">
    <source>
        <dbReference type="ARBA" id="ARBA00004731"/>
    </source>
</evidence>
<dbReference type="PRINTS" id="PR00419">
    <property type="entry name" value="ADXRDTASE"/>
</dbReference>
<comment type="cofactor">
    <cofactor evidence="1 11">
        <name>FAD</name>
        <dbReference type="ChEBI" id="CHEBI:57692"/>
    </cofactor>
</comment>
<evidence type="ECO:0000256" key="3">
    <source>
        <dbReference type="ARBA" id="ARBA00008312"/>
    </source>
</evidence>
<evidence type="ECO:0000313" key="13">
    <source>
        <dbReference type="EMBL" id="CAH3013615.1"/>
    </source>
</evidence>
<dbReference type="EC" id="1.18.1.6" evidence="4 11"/>
<evidence type="ECO:0000256" key="4">
    <source>
        <dbReference type="ARBA" id="ARBA00013219"/>
    </source>
</evidence>
<evidence type="ECO:0000256" key="8">
    <source>
        <dbReference type="ARBA" id="ARBA00022857"/>
    </source>
</evidence>
<dbReference type="Gene3D" id="3.50.50.60">
    <property type="entry name" value="FAD/NAD(P)-binding domain"/>
    <property type="match status" value="1"/>
</dbReference>